<dbReference type="SMART" id="SM00409">
    <property type="entry name" value="IG"/>
    <property type="match status" value="5"/>
</dbReference>
<evidence type="ECO:0000256" key="1">
    <source>
        <dbReference type="ARBA" id="ARBA00004479"/>
    </source>
</evidence>
<evidence type="ECO:0000313" key="15">
    <source>
        <dbReference type="RefSeq" id="XP_020827574.1"/>
    </source>
</evidence>
<dbReference type="PANTHER" id="PTHR11640:SF51">
    <property type="entry name" value="KIN OF IRRE-LIKE PROTEIN 2"/>
    <property type="match status" value="1"/>
</dbReference>
<dbReference type="KEGG" id="pcw:110197861"/>
<reference evidence="15" key="1">
    <citation type="submission" date="2025-08" db="UniProtKB">
        <authorList>
            <consortium name="RefSeq"/>
        </authorList>
    </citation>
    <scope>IDENTIFICATION</scope>
    <source>
        <tissue evidence="15">Spleen</tissue>
    </source>
</reference>
<evidence type="ECO:0000256" key="2">
    <source>
        <dbReference type="ARBA" id="ARBA00008637"/>
    </source>
</evidence>
<keyword evidence="8" id="KW-1015">Disulfide bond</keyword>
<feature type="region of interest" description="Disordered" evidence="11">
    <location>
        <begin position="591"/>
        <end position="649"/>
    </location>
</feature>
<evidence type="ECO:0000256" key="5">
    <source>
        <dbReference type="ARBA" id="ARBA00022737"/>
    </source>
</evidence>
<dbReference type="Pfam" id="PF08205">
    <property type="entry name" value="C2-set_2"/>
    <property type="match status" value="1"/>
</dbReference>
<keyword evidence="4" id="KW-0732">Signal</keyword>
<comment type="subcellular location">
    <subcellularLocation>
        <location evidence="1">Membrane</location>
        <topology evidence="1">Single-pass type I membrane protein</topology>
    </subcellularLocation>
</comment>
<dbReference type="InterPro" id="IPR013098">
    <property type="entry name" value="Ig_I-set"/>
</dbReference>
<proteinExistence type="inferred from homology"/>
<evidence type="ECO:0000259" key="13">
    <source>
        <dbReference type="PROSITE" id="PS50835"/>
    </source>
</evidence>
<gene>
    <name evidence="15" type="primary">KIRREL2</name>
</gene>
<dbReference type="GO" id="GO:0005911">
    <property type="term" value="C:cell-cell junction"/>
    <property type="evidence" value="ECO:0007669"/>
    <property type="project" value="TreeGrafter"/>
</dbReference>
<feature type="compositionally biased region" description="Polar residues" evidence="11">
    <location>
        <begin position="609"/>
        <end position="623"/>
    </location>
</feature>
<feature type="domain" description="Ig-like" evidence="13">
    <location>
        <begin position="158"/>
        <end position="257"/>
    </location>
</feature>
<dbReference type="Proteomes" id="UP000515140">
    <property type="component" value="Unplaced"/>
</dbReference>
<evidence type="ECO:0000256" key="7">
    <source>
        <dbReference type="ARBA" id="ARBA00023136"/>
    </source>
</evidence>
<feature type="domain" description="Ig-like" evidence="13">
    <location>
        <begin position="261"/>
        <end position="342"/>
    </location>
</feature>
<keyword evidence="10" id="KW-0393">Immunoglobulin domain</keyword>
<dbReference type="FunFam" id="2.60.40.10:FF:000077">
    <property type="entry name" value="Kirre like nephrin family adhesion molecule 3"/>
    <property type="match status" value="1"/>
</dbReference>
<evidence type="ECO:0000256" key="9">
    <source>
        <dbReference type="ARBA" id="ARBA00023180"/>
    </source>
</evidence>
<dbReference type="InterPro" id="IPR003598">
    <property type="entry name" value="Ig_sub2"/>
</dbReference>
<dbReference type="GO" id="GO:0098609">
    <property type="term" value="P:cell-cell adhesion"/>
    <property type="evidence" value="ECO:0007669"/>
    <property type="project" value="TreeGrafter"/>
</dbReference>
<dbReference type="GeneID" id="110197861"/>
<protein>
    <submittedName>
        <fullName evidence="15">Kin of IRRE-like protein 2</fullName>
    </submittedName>
</protein>
<organism evidence="14 15">
    <name type="scientific">Phascolarctos cinereus</name>
    <name type="common">Koala</name>
    <dbReference type="NCBI Taxonomy" id="38626"/>
    <lineage>
        <taxon>Eukaryota</taxon>
        <taxon>Metazoa</taxon>
        <taxon>Chordata</taxon>
        <taxon>Craniata</taxon>
        <taxon>Vertebrata</taxon>
        <taxon>Euteleostomi</taxon>
        <taxon>Mammalia</taxon>
        <taxon>Metatheria</taxon>
        <taxon>Diprotodontia</taxon>
        <taxon>Phascolarctidae</taxon>
        <taxon>Phascolarctos</taxon>
    </lineage>
</organism>
<dbReference type="GO" id="GO:0050839">
    <property type="term" value="F:cell adhesion molecule binding"/>
    <property type="evidence" value="ECO:0007669"/>
    <property type="project" value="TreeGrafter"/>
</dbReference>
<feature type="transmembrane region" description="Helical" evidence="12">
    <location>
        <begin position="546"/>
        <end position="570"/>
    </location>
</feature>
<evidence type="ECO:0000256" key="4">
    <source>
        <dbReference type="ARBA" id="ARBA00022729"/>
    </source>
</evidence>
<dbReference type="FunCoup" id="A0A6P5J900">
    <property type="interactions" value="66"/>
</dbReference>
<dbReference type="InParanoid" id="A0A6P5J900"/>
<dbReference type="InterPro" id="IPR036179">
    <property type="entry name" value="Ig-like_dom_sf"/>
</dbReference>
<evidence type="ECO:0000256" key="11">
    <source>
        <dbReference type="SAM" id="MobiDB-lite"/>
    </source>
</evidence>
<keyword evidence="3 12" id="KW-0812">Transmembrane</keyword>
<keyword evidence="9" id="KW-0325">Glycoprotein</keyword>
<comment type="similarity">
    <text evidence="2">Belongs to the immunoglobulin superfamily.</text>
</comment>
<dbReference type="InterPro" id="IPR003599">
    <property type="entry name" value="Ig_sub"/>
</dbReference>
<dbReference type="SUPFAM" id="SSF48726">
    <property type="entry name" value="Immunoglobulin"/>
    <property type="match status" value="5"/>
</dbReference>
<evidence type="ECO:0000256" key="3">
    <source>
        <dbReference type="ARBA" id="ARBA00022692"/>
    </source>
</evidence>
<feature type="domain" description="Ig-like" evidence="13">
    <location>
        <begin position="59"/>
        <end position="153"/>
    </location>
</feature>
<evidence type="ECO:0000256" key="12">
    <source>
        <dbReference type="SAM" id="Phobius"/>
    </source>
</evidence>
<keyword evidence="5" id="KW-0677">Repeat</keyword>
<dbReference type="Gene3D" id="2.60.40.10">
    <property type="entry name" value="Immunoglobulins"/>
    <property type="match status" value="5"/>
</dbReference>
<evidence type="ECO:0000313" key="14">
    <source>
        <dbReference type="Proteomes" id="UP000515140"/>
    </source>
</evidence>
<dbReference type="InterPro" id="IPR013783">
    <property type="entry name" value="Ig-like_fold"/>
</dbReference>
<dbReference type="InterPro" id="IPR013162">
    <property type="entry name" value="CD80_C2-set"/>
</dbReference>
<name>A0A6P5J900_PHACI</name>
<dbReference type="PANTHER" id="PTHR11640">
    <property type="entry name" value="NEPHRIN"/>
    <property type="match status" value="1"/>
</dbReference>
<dbReference type="PROSITE" id="PS50835">
    <property type="entry name" value="IG_LIKE"/>
    <property type="match status" value="5"/>
</dbReference>
<keyword evidence="7 12" id="KW-0472">Membrane</keyword>
<evidence type="ECO:0000256" key="8">
    <source>
        <dbReference type="ARBA" id="ARBA00023157"/>
    </source>
</evidence>
<dbReference type="SMART" id="SM00408">
    <property type="entry name" value="IGc2"/>
    <property type="match status" value="3"/>
</dbReference>
<dbReference type="Pfam" id="PF07679">
    <property type="entry name" value="I-set"/>
    <property type="match status" value="1"/>
</dbReference>
<evidence type="ECO:0000256" key="6">
    <source>
        <dbReference type="ARBA" id="ARBA00022989"/>
    </source>
</evidence>
<evidence type="ECO:0000256" key="10">
    <source>
        <dbReference type="ARBA" id="ARBA00023319"/>
    </source>
</evidence>
<feature type="domain" description="Ig-like" evidence="13">
    <location>
        <begin position="347"/>
        <end position="429"/>
    </location>
</feature>
<dbReference type="InterPro" id="IPR051275">
    <property type="entry name" value="Cell_adhesion_signaling"/>
</dbReference>
<dbReference type="CTD" id="84063"/>
<feature type="domain" description="Ig-like" evidence="13">
    <location>
        <begin position="433"/>
        <end position="536"/>
    </location>
</feature>
<dbReference type="AlphaFoldDB" id="A0A6P5J900"/>
<keyword evidence="14" id="KW-1185">Reference proteome</keyword>
<dbReference type="Pfam" id="PF13927">
    <property type="entry name" value="Ig_3"/>
    <property type="match status" value="1"/>
</dbReference>
<accession>A0A6P5J900</accession>
<dbReference type="RefSeq" id="XP_020827574.1">
    <property type="nucleotide sequence ID" value="XM_020971915.1"/>
</dbReference>
<keyword evidence="6 12" id="KW-1133">Transmembrane helix</keyword>
<dbReference type="GO" id="GO:0005886">
    <property type="term" value="C:plasma membrane"/>
    <property type="evidence" value="ECO:0007669"/>
    <property type="project" value="TreeGrafter"/>
</dbReference>
<dbReference type="InterPro" id="IPR007110">
    <property type="entry name" value="Ig-like_dom"/>
</dbReference>
<sequence>MGGAVVLSSAGTLEAWTVYIFFSTRGALETQLPTLGPCLSKFVPLTERAASLESGGHAPHFTQQPEDLEVVLGEEATLPCALSGYHGLVQWTKDGLALGGERDLPGWSRYWIVGDRTSGHHDLHIGTAELGDEASYECQATQAALRSRPARLQVLVPPQAPEVLGAPTVALVAGVPGNLTCRTRGGARPIPELLWFRDGVRLEGASYSQTLLASGILGTAESSLSITPTARDDGASFICQARSPALPRGKDTEVTLSLQYPPVVTLSSEPQTVPEGGKVTFLCRATAHPPVTGYRWAKGGSVLPGARGPLLEAKADASFLTEPVSCEVTNAVGSTNRSTALDVQFGPLLLSPPEPVAVDVGEDASFTCTWKGNPPPQVTWTRRGGTKILGSGPTLRLVAVGPGDAGYYECHAEPGPSGVGGGIGEAPLTVHGPPAVTALNSSPAALGAPARLECLVLASPAPDAVVWSWGEGALASGSRGRFLVETFPAPGATGSGRRGLLSVLHISGTREPDFTRDFNCSARNRLGEAGARAGLTRTDPLPLVRIVAGVAAAATALLLLLIAGGAHCCWHRGRGSRAKISKRDILVQITNSNGCSPRAPEEEEEGSQEDQVPSSESTGTSHTKQSDFAGDEEAGPESKDPTNGYYKVRGVSVSQDPGAALFSSSASPAFPTSPSGFYDLTPHLAVFPPDRGGLCRHQDGYLTTPYTRAFTSYVKSTPYGTPDPVPGPPPFSYTILPVPGHHRLQTHV</sequence>